<feature type="compositionally biased region" description="Low complexity" evidence="1">
    <location>
        <begin position="185"/>
        <end position="194"/>
    </location>
</feature>
<dbReference type="EMBL" id="BSUO01000002">
    <property type="protein sequence ID" value="GMA42412.1"/>
    <property type="molecule type" value="Genomic_DNA"/>
</dbReference>
<proteinExistence type="predicted"/>
<dbReference type="CDD" id="cd01127">
    <property type="entry name" value="TrwB_TraG_TraD_VirD4"/>
    <property type="match status" value="1"/>
</dbReference>
<dbReference type="InterPro" id="IPR051162">
    <property type="entry name" value="T4SS_component"/>
</dbReference>
<feature type="domain" description="Type IV secretion system coupling protein TraD DNA-binding" evidence="3">
    <location>
        <begin position="256"/>
        <end position="658"/>
    </location>
</feature>
<dbReference type="InterPro" id="IPR027417">
    <property type="entry name" value="P-loop_NTPase"/>
</dbReference>
<name>A0ABQ6J0C6_9MICO</name>
<dbReference type="Pfam" id="PF10412">
    <property type="entry name" value="TrwB_AAD_bind"/>
    <property type="match status" value="1"/>
</dbReference>
<evidence type="ECO:0000313" key="5">
    <source>
        <dbReference type="Proteomes" id="UP001157126"/>
    </source>
</evidence>
<evidence type="ECO:0000313" key="4">
    <source>
        <dbReference type="EMBL" id="GMA42412.1"/>
    </source>
</evidence>
<dbReference type="SUPFAM" id="SSF52540">
    <property type="entry name" value="P-loop containing nucleoside triphosphate hydrolases"/>
    <property type="match status" value="1"/>
</dbReference>
<feature type="transmembrane region" description="Helical" evidence="2">
    <location>
        <begin position="275"/>
        <end position="293"/>
    </location>
</feature>
<protein>
    <recommendedName>
        <fullName evidence="3">Type IV secretion system coupling protein TraD DNA-binding domain-containing protein</fullName>
    </recommendedName>
</protein>
<evidence type="ECO:0000259" key="3">
    <source>
        <dbReference type="Pfam" id="PF10412"/>
    </source>
</evidence>
<evidence type="ECO:0000256" key="1">
    <source>
        <dbReference type="SAM" id="MobiDB-lite"/>
    </source>
</evidence>
<organism evidence="4 5">
    <name type="scientific">Mobilicoccus caccae</name>
    <dbReference type="NCBI Taxonomy" id="1859295"/>
    <lineage>
        <taxon>Bacteria</taxon>
        <taxon>Bacillati</taxon>
        <taxon>Actinomycetota</taxon>
        <taxon>Actinomycetes</taxon>
        <taxon>Micrococcales</taxon>
        <taxon>Dermatophilaceae</taxon>
        <taxon>Mobilicoccus</taxon>
    </lineage>
</organism>
<dbReference type="PANTHER" id="PTHR30121:SF12">
    <property type="entry name" value="TYPE IV SECRETION SYSTEM PROTEIN CAGE"/>
    <property type="match status" value="1"/>
</dbReference>
<feature type="region of interest" description="Disordered" evidence="1">
    <location>
        <begin position="661"/>
        <end position="747"/>
    </location>
</feature>
<feature type="transmembrane region" description="Helical" evidence="2">
    <location>
        <begin position="68"/>
        <end position="91"/>
    </location>
</feature>
<dbReference type="Gene3D" id="3.40.50.300">
    <property type="entry name" value="P-loop containing nucleotide triphosphate hydrolases"/>
    <property type="match status" value="2"/>
</dbReference>
<comment type="caution">
    <text evidence="4">The sequence shown here is derived from an EMBL/GenBank/DDBJ whole genome shotgun (WGS) entry which is preliminary data.</text>
</comment>
<reference evidence="5" key="1">
    <citation type="journal article" date="2019" name="Int. J. Syst. Evol. Microbiol.">
        <title>The Global Catalogue of Microorganisms (GCM) 10K type strain sequencing project: providing services to taxonomists for standard genome sequencing and annotation.</title>
        <authorList>
            <consortium name="The Broad Institute Genomics Platform"/>
            <consortium name="The Broad Institute Genome Sequencing Center for Infectious Disease"/>
            <person name="Wu L."/>
            <person name="Ma J."/>
        </authorList>
    </citation>
    <scope>NUCLEOTIDE SEQUENCE [LARGE SCALE GENOMIC DNA]</scope>
    <source>
        <strain evidence="5">NBRC 113072</strain>
    </source>
</reference>
<sequence>MREASAVAGPRVPWIGGPGAQRPVSEGEALVRAAVWGIALLNPVTAVLTFVGVLVVSRQAVMERVRGWWVTLAGLVLLPLLFGLGAGRIYVSPWREMAAVVARGGLMLRDGGAVRVLGGLVQERWLLWLWGQIPLGIGMALVICGLVLSRRRRFRPTWRVHRPDYSTHLTGTKAAKAHERAKKIAASPPASTTDAAREQDDEQGSSSLVARLAARVRRTQGASRPGEAGTWTDSAALFGIDEAGEPVLWRGSWFLSHVVVTGPTGLGKTTTLLRLLWIALLGLRGARIGVVLIDLKGSKAFARSVKWLAALADRRCAVVSLSGPSAHVNPLRHGSSQEVTSRLMEALATMKDGGFSDPYHRSNGLNWLRMSLQALDQLIERGLARKDGTQWKRTLGDLLLLMEVEELARIRPQLVDPVKAKVGKRVARAAKDRDYRSSVGGMIARIETLAESEAGRLSVEDEHTVDIDTFVREAGVLVFSLDAQVDADSARALSTLVVKDLTRLFAQLDDEEWPDRTGGRTLLMLDEFGAIGGETLRDCFERSRSGGGCTILSAQTDAAFSAVSDEFAESVWDNAGIHILHRQRGSASARAEHIGTEASWQETIQVTEDSDIFGSVAPGTGVGSLRRVEEFIVHPKELRKLGTGQVILVEPEGVHRVAVTKIDDLPGEDSPEAPSGESNTPDEDAPDTSEQAAPQAPSFAELFAAPPLQPRVEAPKASTTAQASEEESTGDEDEEWIETPEGERIVF</sequence>
<dbReference type="PANTHER" id="PTHR30121">
    <property type="entry name" value="UNCHARACTERIZED PROTEIN YJGR-RELATED"/>
    <property type="match status" value="1"/>
</dbReference>
<feature type="transmembrane region" description="Helical" evidence="2">
    <location>
        <begin position="125"/>
        <end position="149"/>
    </location>
</feature>
<gene>
    <name evidence="4" type="ORF">GCM10025883_44570</name>
</gene>
<keyword evidence="2" id="KW-0812">Transmembrane</keyword>
<feature type="transmembrane region" description="Helical" evidence="2">
    <location>
        <begin position="33"/>
        <end position="56"/>
    </location>
</feature>
<dbReference type="InterPro" id="IPR019476">
    <property type="entry name" value="T4SS_TraD_DNA-bd"/>
</dbReference>
<dbReference type="Proteomes" id="UP001157126">
    <property type="component" value="Unassembled WGS sequence"/>
</dbReference>
<keyword evidence="2" id="KW-0472">Membrane</keyword>
<accession>A0ABQ6J0C6</accession>
<feature type="compositionally biased region" description="Acidic residues" evidence="1">
    <location>
        <begin position="724"/>
        <end position="740"/>
    </location>
</feature>
<evidence type="ECO:0000256" key="2">
    <source>
        <dbReference type="SAM" id="Phobius"/>
    </source>
</evidence>
<keyword evidence="5" id="KW-1185">Reference proteome</keyword>
<keyword evidence="2" id="KW-1133">Transmembrane helix</keyword>
<feature type="region of interest" description="Disordered" evidence="1">
    <location>
        <begin position="177"/>
        <end position="205"/>
    </location>
</feature>